<dbReference type="HOGENOM" id="CLU_2302924_0_0_6"/>
<accession>A4BPS4</accession>
<protein>
    <submittedName>
        <fullName evidence="1">Uncharacterized protein</fullName>
    </submittedName>
</protein>
<dbReference type="AlphaFoldDB" id="A4BPS4"/>
<sequence length="100" mass="11247">MNLRTFSGVFIWPLGENAYRLQLTAANHGYLPSYILASARRLHWNEPPFAELATSNGCALIDHHEWRQQVGHLDGWGGGFSAPPPWYPTLTAKAMRRNAT</sequence>
<comment type="caution">
    <text evidence="1">The sequence shown here is derived from an EMBL/GenBank/DDBJ whole genome shotgun (WGS) entry which is preliminary data.</text>
</comment>
<proteinExistence type="predicted"/>
<gene>
    <name evidence="1" type="ORF">NB231_04200</name>
</gene>
<dbReference type="EMBL" id="AAOF01000004">
    <property type="protein sequence ID" value="EAR22079.1"/>
    <property type="molecule type" value="Genomic_DNA"/>
</dbReference>
<reference evidence="1 2" key="1">
    <citation type="submission" date="2006-02" db="EMBL/GenBank/DDBJ databases">
        <authorList>
            <person name="Waterbury J."/>
            <person name="Ferriera S."/>
            <person name="Johnson J."/>
            <person name="Kravitz S."/>
            <person name="Halpern A."/>
            <person name="Remington K."/>
            <person name="Beeson K."/>
            <person name="Tran B."/>
            <person name="Rogers Y.-H."/>
            <person name="Friedman R."/>
            <person name="Venter J.C."/>
        </authorList>
    </citation>
    <scope>NUCLEOTIDE SEQUENCE [LARGE SCALE GENOMIC DNA]</scope>
    <source>
        <strain evidence="1 2">Nb-231</strain>
    </source>
</reference>
<evidence type="ECO:0000313" key="2">
    <source>
        <dbReference type="Proteomes" id="UP000003374"/>
    </source>
</evidence>
<keyword evidence="2" id="KW-1185">Reference proteome</keyword>
<dbReference type="RefSeq" id="WP_005000015.1">
    <property type="nucleotide sequence ID" value="NZ_CH672427.1"/>
</dbReference>
<organism evidence="1 2">
    <name type="scientific">Nitrococcus mobilis Nb-231</name>
    <dbReference type="NCBI Taxonomy" id="314278"/>
    <lineage>
        <taxon>Bacteria</taxon>
        <taxon>Pseudomonadati</taxon>
        <taxon>Pseudomonadota</taxon>
        <taxon>Gammaproteobacteria</taxon>
        <taxon>Chromatiales</taxon>
        <taxon>Ectothiorhodospiraceae</taxon>
        <taxon>Nitrococcus</taxon>
    </lineage>
</organism>
<dbReference type="eggNOG" id="COG2866">
    <property type="taxonomic scope" value="Bacteria"/>
</dbReference>
<dbReference type="Proteomes" id="UP000003374">
    <property type="component" value="Unassembled WGS sequence"/>
</dbReference>
<name>A4BPS4_9GAMM</name>
<dbReference type="STRING" id="314278.NB231_04200"/>
<dbReference type="OrthoDB" id="5294005at2"/>
<evidence type="ECO:0000313" key="1">
    <source>
        <dbReference type="EMBL" id="EAR22079.1"/>
    </source>
</evidence>